<dbReference type="EMBL" id="BOOW01000007">
    <property type="protein sequence ID" value="GII90912.1"/>
    <property type="molecule type" value="Genomic_DNA"/>
</dbReference>
<evidence type="ECO:0000313" key="1">
    <source>
        <dbReference type="EMBL" id="GII90912.1"/>
    </source>
</evidence>
<gene>
    <name evidence="1" type="ORF">Ssi02_11430</name>
</gene>
<accession>A0A919RCH3</accession>
<evidence type="ECO:0000313" key="2">
    <source>
        <dbReference type="Proteomes" id="UP000606172"/>
    </source>
</evidence>
<dbReference type="Proteomes" id="UP000606172">
    <property type="component" value="Unassembled WGS sequence"/>
</dbReference>
<dbReference type="AlphaFoldDB" id="A0A919RCH3"/>
<dbReference type="RefSeq" id="WP_204021747.1">
    <property type="nucleotide sequence ID" value="NZ_BOOW01000007.1"/>
</dbReference>
<sequence>MGGASFQVRGERVSPELIAVIVFDLTGDELFRVPLGPGEAPLVPLRDGFAVRAGAGVEVRTPSGSERLHTLSGGAQVVLPGQARH</sequence>
<keyword evidence="2" id="KW-1185">Reference proteome</keyword>
<proteinExistence type="predicted"/>
<name>A0A919RCH3_9ACTN</name>
<reference evidence="1" key="1">
    <citation type="submission" date="2021-01" db="EMBL/GenBank/DDBJ databases">
        <title>Whole genome shotgun sequence of Sinosporangium siamense NBRC 109515.</title>
        <authorList>
            <person name="Komaki H."/>
            <person name="Tamura T."/>
        </authorList>
    </citation>
    <scope>NUCLEOTIDE SEQUENCE</scope>
    <source>
        <strain evidence="1">NBRC 109515</strain>
    </source>
</reference>
<comment type="caution">
    <text evidence="1">The sequence shown here is derived from an EMBL/GenBank/DDBJ whole genome shotgun (WGS) entry which is preliminary data.</text>
</comment>
<protein>
    <submittedName>
        <fullName evidence="1">Uncharacterized protein</fullName>
    </submittedName>
</protein>
<organism evidence="1 2">
    <name type="scientific">Sinosporangium siamense</name>
    <dbReference type="NCBI Taxonomy" id="1367973"/>
    <lineage>
        <taxon>Bacteria</taxon>
        <taxon>Bacillati</taxon>
        <taxon>Actinomycetota</taxon>
        <taxon>Actinomycetes</taxon>
        <taxon>Streptosporangiales</taxon>
        <taxon>Streptosporangiaceae</taxon>
        <taxon>Sinosporangium</taxon>
    </lineage>
</organism>